<dbReference type="PANTHER" id="PTHR34308:SF1">
    <property type="entry name" value="COBALAMIN BIOSYNTHESIS PROTEIN CBIB"/>
    <property type="match status" value="1"/>
</dbReference>
<dbReference type="Proteomes" id="UP000535182">
    <property type="component" value="Unassembled WGS sequence"/>
</dbReference>
<evidence type="ECO:0000313" key="10">
    <source>
        <dbReference type="EMBL" id="MBB5326716.1"/>
    </source>
</evidence>
<organism evidence="10 11">
    <name type="scientific">Tunturiibacter gelidiferens</name>
    <dbReference type="NCBI Taxonomy" id="3069689"/>
    <lineage>
        <taxon>Bacteria</taxon>
        <taxon>Pseudomonadati</taxon>
        <taxon>Acidobacteriota</taxon>
        <taxon>Terriglobia</taxon>
        <taxon>Terriglobales</taxon>
        <taxon>Acidobacteriaceae</taxon>
        <taxon>Tunturiibacter</taxon>
    </lineage>
</organism>
<evidence type="ECO:0000256" key="1">
    <source>
        <dbReference type="ARBA" id="ARBA00004651"/>
    </source>
</evidence>
<comment type="function">
    <text evidence="9">Converts cobyric acid to cobinamide by the addition of aminopropanol on the F carboxylic group.</text>
</comment>
<dbReference type="AlphaFoldDB" id="A0A9X0Q9X0"/>
<comment type="caution">
    <text evidence="10">The sequence shown here is derived from an EMBL/GenBank/DDBJ whole genome shotgun (WGS) entry which is preliminary data.</text>
</comment>
<evidence type="ECO:0000256" key="4">
    <source>
        <dbReference type="ARBA" id="ARBA00022475"/>
    </source>
</evidence>
<dbReference type="NCBIfam" id="TIGR00380">
    <property type="entry name" value="cobal_cbiB"/>
    <property type="match status" value="1"/>
</dbReference>
<feature type="transmembrane region" description="Helical" evidence="9">
    <location>
        <begin position="294"/>
        <end position="312"/>
    </location>
</feature>
<proteinExistence type="inferred from homology"/>
<protein>
    <recommendedName>
        <fullName evidence="9">Cobalamin biosynthesis protein CobD</fullName>
    </recommendedName>
</protein>
<dbReference type="GO" id="GO:0015420">
    <property type="term" value="F:ABC-type vitamin B12 transporter activity"/>
    <property type="evidence" value="ECO:0007669"/>
    <property type="project" value="UniProtKB-UniRule"/>
</dbReference>
<dbReference type="EMBL" id="JACHEB010000001">
    <property type="protein sequence ID" value="MBB5326716.1"/>
    <property type="molecule type" value="Genomic_DNA"/>
</dbReference>
<comment type="caution">
    <text evidence="9">Lacks conserved residue(s) required for the propagation of feature annotation.</text>
</comment>
<keyword evidence="6 9" id="KW-0812">Transmembrane</keyword>
<reference evidence="10 11" key="1">
    <citation type="submission" date="2020-08" db="EMBL/GenBank/DDBJ databases">
        <title>Genomic Encyclopedia of Type Strains, Phase IV (KMG-V): Genome sequencing to study the core and pangenomes of soil and plant-associated prokaryotes.</title>
        <authorList>
            <person name="Whitman W."/>
        </authorList>
    </citation>
    <scope>NUCLEOTIDE SEQUENCE [LARGE SCALE GENOMIC DNA]</scope>
    <source>
        <strain evidence="10 11">X5P2</strain>
    </source>
</reference>
<dbReference type="HAMAP" id="MF_00024">
    <property type="entry name" value="CobD_CbiB"/>
    <property type="match status" value="1"/>
</dbReference>
<keyword evidence="7 9" id="KW-1133">Transmembrane helix</keyword>
<comment type="pathway">
    <text evidence="2 9">Cofactor biosynthesis; adenosylcobalamin biosynthesis.</text>
</comment>
<evidence type="ECO:0000256" key="5">
    <source>
        <dbReference type="ARBA" id="ARBA00022573"/>
    </source>
</evidence>
<gene>
    <name evidence="9" type="primary">cobD</name>
    <name evidence="10" type="ORF">HDF14_000310</name>
</gene>
<evidence type="ECO:0000256" key="6">
    <source>
        <dbReference type="ARBA" id="ARBA00022692"/>
    </source>
</evidence>
<keyword evidence="4 9" id="KW-1003">Cell membrane</keyword>
<accession>A0A9X0Q9X0</accession>
<evidence type="ECO:0000256" key="3">
    <source>
        <dbReference type="ARBA" id="ARBA00006263"/>
    </source>
</evidence>
<comment type="similarity">
    <text evidence="3 9">Belongs to the CobD/CbiB family.</text>
</comment>
<keyword evidence="5 9" id="KW-0169">Cobalamin biosynthesis</keyword>
<dbReference type="PANTHER" id="PTHR34308">
    <property type="entry name" value="COBALAMIN BIOSYNTHESIS PROTEIN CBIB"/>
    <property type="match status" value="1"/>
</dbReference>
<evidence type="ECO:0000313" key="11">
    <source>
        <dbReference type="Proteomes" id="UP000535182"/>
    </source>
</evidence>
<dbReference type="GO" id="GO:0048472">
    <property type="term" value="F:threonine-phosphate decarboxylase activity"/>
    <property type="evidence" value="ECO:0007669"/>
    <property type="project" value="InterPro"/>
</dbReference>
<comment type="subcellular location">
    <subcellularLocation>
        <location evidence="1 9">Cell membrane</location>
        <topology evidence="1 9">Multi-pass membrane protein</topology>
    </subcellularLocation>
</comment>
<evidence type="ECO:0000256" key="7">
    <source>
        <dbReference type="ARBA" id="ARBA00022989"/>
    </source>
</evidence>
<dbReference type="GO" id="GO:0009236">
    <property type="term" value="P:cobalamin biosynthetic process"/>
    <property type="evidence" value="ECO:0007669"/>
    <property type="project" value="UniProtKB-UniRule"/>
</dbReference>
<evidence type="ECO:0000256" key="8">
    <source>
        <dbReference type="ARBA" id="ARBA00023136"/>
    </source>
</evidence>
<dbReference type="GO" id="GO:0005886">
    <property type="term" value="C:plasma membrane"/>
    <property type="evidence" value="ECO:0007669"/>
    <property type="project" value="UniProtKB-SubCell"/>
</dbReference>
<keyword evidence="8 9" id="KW-0472">Membrane</keyword>
<dbReference type="GO" id="GO:0016874">
    <property type="term" value="F:ligase activity"/>
    <property type="evidence" value="ECO:0007669"/>
    <property type="project" value="UniProtKB-KW"/>
</dbReference>
<feature type="transmembrane region" description="Helical" evidence="9">
    <location>
        <begin position="49"/>
        <end position="68"/>
    </location>
</feature>
<dbReference type="RefSeq" id="WP_183972860.1">
    <property type="nucleotide sequence ID" value="NZ_JACHEB010000001.1"/>
</dbReference>
<dbReference type="InterPro" id="IPR004485">
    <property type="entry name" value="Cobalamin_biosynth_CobD/CbiB"/>
</dbReference>
<evidence type="ECO:0000256" key="2">
    <source>
        <dbReference type="ARBA" id="ARBA00004953"/>
    </source>
</evidence>
<keyword evidence="10" id="KW-0436">Ligase</keyword>
<sequence length="317" mass="34322">MSSRNVLAAAYLFDWIAGDPEWLPHPVRAIGRGIDEGERILRRPGQTPAAELAAGGVLTFGMVVAVYLSTAKTIAWMKERDRRLGFVTETLLAWTCLASRNLHDEASAVVNALEKHDIVLARQRLSRIVGRDTQTLNEQEISRAVIETVAESCSDGVIAPLFYMAIGGVPLAMSYKAVNTLDSMIGHADDRYFYFGKIAARLDDIANFVPSRLTALGITAVALIEDASPAAALETWRRDGAKHKSPNSGQPESSIAGALQVRLGGENHYAGEPLTSPLIGEEFARPTVQKAKQSIRMVAVVSVIGALTALLLHRGRR</sequence>
<name>A0A9X0Q9X0_9BACT</name>
<keyword evidence="11" id="KW-1185">Reference proteome</keyword>
<evidence type="ECO:0000256" key="9">
    <source>
        <dbReference type="HAMAP-Rule" id="MF_00024"/>
    </source>
</evidence>
<dbReference type="Pfam" id="PF03186">
    <property type="entry name" value="CobD_Cbib"/>
    <property type="match status" value="1"/>
</dbReference>